<gene>
    <name evidence="2" type="ORF">BT96DRAFT_752471</name>
</gene>
<dbReference type="OrthoDB" id="3234307at2759"/>
<evidence type="ECO:0000313" key="3">
    <source>
        <dbReference type="Proteomes" id="UP000799118"/>
    </source>
</evidence>
<organism evidence="2 3">
    <name type="scientific">Gymnopus androsaceus JB14</name>
    <dbReference type="NCBI Taxonomy" id="1447944"/>
    <lineage>
        <taxon>Eukaryota</taxon>
        <taxon>Fungi</taxon>
        <taxon>Dikarya</taxon>
        <taxon>Basidiomycota</taxon>
        <taxon>Agaricomycotina</taxon>
        <taxon>Agaricomycetes</taxon>
        <taxon>Agaricomycetidae</taxon>
        <taxon>Agaricales</taxon>
        <taxon>Marasmiineae</taxon>
        <taxon>Omphalotaceae</taxon>
        <taxon>Gymnopus</taxon>
    </lineage>
</organism>
<proteinExistence type="predicted"/>
<feature type="region of interest" description="Disordered" evidence="1">
    <location>
        <begin position="1"/>
        <end position="21"/>
    </location>
</feature>
<protein>
    <submittedName>
        <fullName evidence="2">Uncharacterized protein</fullName>
    </submittedName>
</protein>
<reference evidence="2" key="1">
    <citation type="journal article" date="2019" name="Environ. Microbiol.">
        <title>Fungal ecological strategies reflected in gene transcription - a case study of two litter decomposers.</title>
        <authorList>
            <person name="Barbi F."/>
            <person name="Kohler A."/>
            <person name="Barry K."/>
            <person name="Baskaran P."/>
            <person name="Daum C."/>
            <person name="Fauchery L."/>
            <person name="Ihrmark K."/>
            <person name="Kuo A."/>
            <person name="LaButti K."/>
            <person name="Lipzen A."/>
            <person name="Morin E."/>
            <person name="Grigoriev I.V."/>
            <person name="Henrissat B."/>
            <person name="Lindahl B."/>
            <person name="Martin F."/>
        </authorList>
    </citation>
    <scope>NUCLEOTIDE SEQUENCE</scope>
    <source>
        <strain evidence="2">JB14</strain>
    </source>
</reference>
<dbReference type="AlphaFoldDB" id="A0A6A4HU21"/>
<dbReference type="Proteomes" id="UP000799118">
    <property type="component" value="Unassembled WGS sequence"/>
</dbReference>
<keyword evidence="3" id="KW-1185">Reference proteome</keyword>
<evidence type="ECO:0000313" key="2">
    <source>
        <dbReference type="EMBL" id="KAE9401301.1"/>
    </source>
</evidence>
<evidence type="ECO:0000256" key="1">
    <source>
        <dbReference type="SAM" id="MobiDB-lite"/>
    </source>
</evidence>
<dbReference type="EMBL" id="ML769447">
    <property type="protein sequence ID" value="KAE9401301.1"/>
    <property type="molecule type" value="Genomic_DNA"/>
</dbReference>
<accession>A0A6A4HU21</accession>
<feature type="non-terminal residue" evidence="2">
    <location>
        <position position="1"/>
    </location>
</feature>
<name>A0A6A4HU21_9AGAR</name>
<feature type="non-terminal residue" evidence="2">
    <location>
        <position position="168"/>
    </location>
</feature>
<sequence>VADGLSRMWEGQERVPGDGSEWNVSEDWEAVTGLVNDVFGVDAAEEILGENATTDWQGLMNRFEKEPVFQEAIAALHVLEMPGDEKQKSCAQHRAGMYMIEDNKLWKVGGNKGIREHARVECVTKAEAVELARIQHAEGGHWGRDVVKLALMDRVCSPKLDESVLTAI</sequence>